<proteinExistence type="predicted"/>
<dbReference type="AlphaFoldDB" id="A0A9X8T4N5"/>
<accession>A0A9X8T4N5</accession>
<keyword evidence="6" id="KW-0472">Membrane</keyword>
<sequence length="544" mass="61262">MFNYVKKRYKENLLLLFIIVSSVVIKIKSAFLTAEAFNSLLSGNTNAFIFKVTLCATFYFIYTLLLAFQTWYETFVRQRMLADLRRDIIKSYAANSPNKAIKYTSGKITSWLTTDINRIDNEGYKNLYNITEALIDVTFSIVALYSINWMLMLCIVVLAIVNLVLPKLVDRKIAETFKELTIQQETFTSNVGNYLEGFLSLFSINKQSFLVSKLDKEIKNMCNSEISSYKIIGVATFFAAFGNVLGQIGSLIISGLFVARKLLTFGDILSVSTISVSVFNGVSNLSSKIIQIKGVFPIFEKQLTFSNLVKEELLEENQKISNITFTSQLELMNVNLTFNGYNIFSDTNYRFKKGGRYCIIGPSGTGKSTLFKLLNGSLNYDSGEIELDGQSITKIKGKALRSQITYVEQTPYIFNTTLRENIVLDGQFSDKEINDAIDIVGLSEEVNRLGEGIDTWIGDGQLTLSGGQKQRVALARAILNGSHFLLLDESTSSLNIQLAQTIEKKLLTRSDYSIIFITHHLSEEMKVFFDDILELRDGKLISQK</sequence>
<evidence type="ECO:0000256" key="5">
    <source>
        <dbReference type="ARBA" id="ARBA00022989"/>
    </source>
</evidence>
<keyword evidence="7" id="KW-0378">Hydrolase</keyword>
<dbReference type="Proteomes" id="UP000254559">
    <property type="component" value="Unassembled WGS sequence"/>
</dbReference>
<dbReference type="SMART" id="SM00382">
    <property type="entry name" value="AAA"/>
    <property type="match status" value="1"/>
</dbReference>
<dbReference type="PROSITE" id="PS50893">
    <property type="entry name" value="ABC_TRANSPORTER_2"/>
    <property type="match status" value="1"/>
</dbReference>
<dbReference type="InterPro" id="IPR036640">
    <property type="entry name" value="ABC1_TM_sf"/>
</dbReference>
<evidence type="ECO:0000256" key="6">
    <source>
        <dbReference type="ARBA" id="ARBA00023136"/>
    </source>
</evidence>
<keyword evidence="3" id="KW-0547">Nucleotide-binding</keyword>
<comment type="caution">
    <text evidence="7">The sequence shown here is derived from an EMBL/GenBank/DDBJ whole genome shotgun (WGS) entry which is preliminary data.</text>
</comment>
<evidence type="ECO:0000313" key="8">
    <source>
        <dbReference type="Proteomes" id="UP000254559"/>
    </source>
</evidence>
<dbReference type="GO" id="GO:0034040">
    <property type="term" value="F:ATPase-coupled lipid transmembrane transporter activity"/>
    <property type="evidence" value="ECO:0007669"/>
    <property type="project" value="TreeGrafter"/>
</dbReference>
<dbReference type="InterPro" id="IPR003593">
    <property type="entry name" value="AAA+_ATPase"/>
</dbReference>
<dbReference type="GO" id="GO:0016887">
    <property type="term" value="F:ATP hydrolysis activity"/>
    <property type="evidence" value="ECO:0007669"/>
    <property type="project" value="InterPro"/>
</dbReference>
<dbReference type="InterPro" id="IPR017871">
    <property type="entry name" value="ABC_transporter-like_CS"/>
</dbReference>
<dbReference type="EMBL" id="UHFO01000001">
    <property type="protein sequence ID" value="SUN65096.1"/>
    <property type="molecule type" value="Genomic_DNA"/>
</dbReference>
<evidence type="ECO:0000256" key="3">
    <source>
        <dbReference type="ARBA" id="ARBA00022741"/>
    </source>
</evidence>
<dbReference type="EC" id="3.6.3.-" evidence="7"/>
<dbReference type="Pfam" id="PF00005">
    <property type="entry name" value="ABC_tran"/>
    <property type="match status" value="1"/>
</dbReference>
<organism evidence="7 8">
    <name type="scientific">Streptococcus dysgalactiae subsp. equisimilis</name>
    <name type="common">Streptococcus equisimilis</name>
    <dbReference type="NCBI Taxonomy" id="119602"/>
    <lineage>
        <taxon>Bacteria</taxon>
        <taxon>Bacillati</taxon>
        <taxon>Bacillota</taxon>
        <taxon>Bacilli</taxon>
        <taxon>Lactobacillales</taxon>
        <taxon>Streptococcaceae</taxon>
        <taxon>Streptococcus</taxon>
    </lineage>
</organism>
<evidence type="ECO:0000256" key="1">
    <source>
        <dbReference type="ARBA" id="ARBA00004651"/>
    </source>
</evidence>
<dbReference type="Pfam" id="PF00664">
    <property type="entry name" value="ABC_membrane"/>
    <property type="match status" value="1"/>
</dbReference>
<dbReference type="OMA" id="IRIACAD"/>
<dbReference type="PROSITE" id="PS00211">
    <property type="entry name" value="ABC_TRANSPORTER_1"/>
    <property type="match status" value="1"/>
</dbReference>
<dbReference type="GO" id="GO:0005886">
    <property type="term" value="C:plasma membrane"/>
    <property type="evidence" value="ECO:0007669"/>
    <property type="project" value="UniProtKB-SubCell"/>
</dbReference>
<evidence type="ECO:0000313" key="7">
    <source>
        <dbReference type="EMBL" id="SUN65096.1"/>
    </source>
</evidence>
<gene>
    <name evidence="7" type="primary">msbA_4</name>
    <name evidence="7" type="ORF">NCTC11564_02173</name>
</gene>
<keyword evidence="2" id="KW-0812">Transmembrane</keyword>
<dbReference type="InterPro" id="IPR003439">
    <property type="entry name" value="ABC_transporter-like_ATP-bd"/>
</dbReference>
<keyword evidence="4" id="KW-0067">ATP-binding</keyword>
<comment type="subcellular location">
    <subcellularLocation>
        <location evidence="1">Cell membrane</location>
        <topology evidence="1">Multi-pass membrane protein</topology>
    </subcellularLocation>
</comment>
<dbReference type="SUPFAM" id="SSF90123">
    <property type="entry name" value="ABC transporter transmembrane region"/>
    <property type="match status" value="1"/>
</dbReference>
<dbReference type="CDD" id="cd03228">
    <property type="entry name" value="ABCC_MRP_Like"/>
    <property type="match status" value="1"/>
</dbReference>
<dbReference type="Gene3D" id="1.20.1560.10">
    <property type="entry name" value="ABC transporter type 1, transmembrane domain"/>
    <property type="match status" value="1"/>
</dbReference>
<dbReference type="PROSITE" id="PS50929">
    <property type="entry name" value="ABC_TM1F"/>
    <property type="match status" value="1"/>
</dbReference>
<evidence type="ECO:0000256" key="4">
    <source>
        <dbReference type="ARBA" id="ARBA00022840"/>
    </source>
</evidence>
<dbReference type="GO" id="GO:0005524">
    <property type="term" value="F:ATP binding"/>
    <property type="evidence" value="ECO:0007669"/>
    <property type="project" value="UniProtKB-KW"/>
</dbReference>
<protein>
    <submittedName>
        <fullName evidence="7">Multidrug ABC transporter ATPase/permease</fullName>
        <ecNumber evidence="7">3.6.3.-</ecNumber>
    </submittedName>
</protein>
<dbReference type="Gene3D" id="3.40.50.300">
    <property type="entry name" value="P-loop containing nucleotide triphosphate hydrolases"/>
    <property type="match status" value="1"/>
</dbReference>
<dbReference type="InterPro" id="IPR027417">
    <property type="entry name" value="P-loop_NTPase"/>
</dbReference>
<dbReference type="RefSeq" id="WP_003061633.1">
    <property type="nucleotide sequence ID" value="NZ_AP023393.1"/>
</dbReference>
<dbReference type="PANTHER" id="PTHR24221:SF654">
    <property type="entry name" value="ATP-BINDING CASSETTE SUB-FAMILY B MEMBER 6"/>
    <property type="match status" value="1"/>
</dbReference>
<keyword evidence="5" id="KW-1133">Transmembrane helix</keyword>
<evidence type="ECO:0000256" key="2">
    <source>
        <dbReference type="ARBA" id="ARBA00022692"/>
    </source>
</evidence>
<dbReference type="InterPro" id="IPR039421">
    <property type="entry name" value="Type_1_exporter"/>
</dbReference>
<dbReference type="SUPFAM" id="SSF52540">
    <property type="entry name" value="P-loop containing nucleoside triphosphate hydrolases"/>
    <property type="match status" value="1"/>
</dbReference>
<dbReference type="PANTHER" id="PTHR24221">
    <property type="entry name" value="ATP-BINDING CASSETTE SUB-FAMILY B"/>
    <property type="match status" value="1"/>
</dbReference>
<reference evidence="7 8" key="1">
    <citation type="submission" date="2018-06" db="EMBL/GenBank/DDBJ databases">
        <authorList>
            <consortium name="Pathogen Informatics"/>
            <person name="Doyle S."/>
        </authorList>
    </citation>
    <scope>NUCLEOTIDE SEQUENCE [LARGE SCALE GENOMIC DNA]</scope>
    <source>
        <strain evidence="7 8">NCTC11564</strain>
    </source>
</reference>
<dbReference type="InterPro" id="IPR011527">
    <property type="entry name" value="ABC1_TM_dom"/>
</dbReference>
<dbReference type="GO" id="GO:0140359">
    <property type="term" value="F:ABC-type transporter activity"/>
    <property type="evidence" value="ECO:0007669"/>
    <property type="project" value="InterPro"/>
</dbReference>
<name>A0A9X8T4N5_STREQ</name>